<comment type="caution">
    <text evidence="3">The sequence shown here is derived from an EMBL/GenBank/DDBJ whole genome shotgun (WGS) entry which is preliminary data.</text>
</comment>
<keyword evidence="4" id="KW-1185">Reference proteome</keyword>
<protein>
    <recommendedName>
        <fullName evidence="2">DUF6533 domain-containing protein</fullName>
    </recommendedName>
</protein>
<evidence type="ECO:0000313" key="3">
    <source>
        <dbReference type="EMBL" id="KAF7370139.1"/>
    </source>
</evidence>
<evidence type="ECO:0000256" key="1">
    <source>
        <dbReference type="SAM" id="Phobius"/>
    </source>
</evidence>
<dbReference type="InterPro" id="IPR045340">
    <property type="entry name" value="DUF6533"/>
</dbReference>
<feature type="transmembrane region" description="Helical" evidence="1">
    <location>
        <begin position="118"/>
        <end position="141"/>
    </location>
</feature>
<evidence type="ECO:0000259" key="2">
    <source>
        <dbReference type="Pfam" id="PF20151"/>
    </source>
</evidence>
<feature type="transmembrane region" description="Helical" evidence="1">
    <location>
        <begin position="52"/>
        <end position="71"/>
    </location>
</feature>
<dbReference type="EMBL" id="JACAZH010000004">
    <property type="protein sequence ID" value="KAF7370139.1"/>
    <property type="molecule type" value="Genomic_DNA"/>
</dbReference>
<dbReference type="AlphaFoldDB" id="A0A8H6Z371"/>
<dbReference type="Proteomes" id="UP000623467">
    <property type="component" value="Unassembled WGS sequence"/>
</dbReference>
<gene>
    <name evidence="3" type="ORF">MSAN_00644100</name>
</gene>
<dbReference type="OrthoDB" id="3349377at2759"/>
<keyword evidence="1" id="KW-0472">Membrane</keyword>
<dbReference type="Pfam" id="PF20151">
    <property type="entry name" value="DUF6533"/>
    <property type="match status" value="1"/>
</dbReference>
<proteinExistence type="predicted"/>
<keyword evidence="1" id="KW-0812">Transmembrane</keyword>
<organism evidence="3 4">
    <name type="scientific">Mycena sanguinolenta</name>
    <dbReference type="NCBI Taxonomy" id="230812"/>
    <lineage>
        <taxon>Eukaryota</taxon>
        <taxon>Fungi</taxon>
        <taxon>Dikarya</taxon>
        <taxon>Basidiomycota</taxon>
        <taxon>Agaricomycotina</taxon>
        <taxon>Agaricomycetes</taxon>
        <taxon>Agaricomycetidae</taxon>
        <taxon>Agaricales</taxon>
        <taxon>Marasmiineae</taxon>
        <taxon>Mycenaceae</taxon>
        <taxon>Mycena</taxon>
    </lineage>
</organism>
<sequence length="293" mass="33099">MSDESTFDPAWRLQLVKYFCAASLTLQGYDWLICLDREIDMIWLRPWRGVKVLYLLSRYIPFVHLGAALYYSVNLLCSPWLTYGYLILQGLLPLESSCQKAAMLVLRTYAIFNCSKKILVFLLAMLAVLVGVAFPTLVAFLRSVQFSQPPTGMINGCYPVSASKIIFVAFIAILLFETIIVALTVYSALRYYTRDSGPMIKVLYRDSLCFFFCIFSITLVNVLVAALLPNDSADLLNRLQASIHSIVSTRIIFHLRQELHADLDMGPMSRANAVTMSLHFAPADGRESYELSR</sequence>
<reference evidence="3" key="1">
    <citation type="submission" date="2020-05" db="EMBL/GenBank/DDBJ databases">
        <title>Mycena genomes resolve the evolution of fungal bioluminescence.</title>
        <authorList>
            <person name="Tsai I.J."/>
        </authorList>
    </citation>
    <scope>NUCLEOTIDE SEQUENCE</scope>
    <source>
        <strain evidence="3">160909Yilan</strain>
    </source>
</reference>
<feature type="domain" description="DUF6533" evidence="2">
    <location>
        <begin position="18"/>
        <end position="63"/>
    </location>
</feature>
<name>A0A8H6Z371_9AGAR</name>
<feature type="transmembrane region" description="Helical" evidence="1">
    <location>
        <begin position="161"/>
        <end position="186"/>
    </location>
</feature>
<evidence type="ECO:0000313" key="4">
    <source>
        <dbReference type="Proteomes" id="UP000623467"/>
    </source>
</evidence>
<keyword evidence="1" id="KW-1133">Transmembrane helix</keyword>
<feature type="transmembrane region" description="Helical" evidence="1">
    <location>
        <begin position="207"/>
        <end position="228"/>
    </location>
</feature>
<accession>A0A8H6Z371</accession>